<protein>
    <submittedName>
        <fullName evidence="1">18018_t:CDS:1</fullName>
    </submittedName>
</protein>
<gene>
    <name evidence="1" type="ORF">SPELUC_LOCUS14347</name>
</gene>
<name>A0ACA9QI37_9GLOM</name>
<evidence type="ECO:0000313" key="1">
    <source>
        <dbReference type="EMBL" id="CAG8748976.1"/>
    </source>
</evidence>
<evidence type="ECO:0000313" key="2">
    <source>
        <dbReference type="Proteomes" id="UP000789366"/>
    </source>
</evidence>
<keyword evidence="2" id="KW-1185">Reference proteome</keyword>
<proteinExistence type="predicted"/>
<feature type="non-terminal residue" evidence="1">
    <location>
        <position position="75"/>
    </location>
</feature>
<organism evidence="1 2">
    <name type="scientific">Cetraspora pellucida</name>
    <dbReference type="NCBI Taxonomy" id="1433469"/>
    <lineage>
        <taxon>Eukaryota</taxon>
        <taxon>Fungi</taxon>
        <taxon>Fungi incertae sedis</taxon>
        <taxon>Mucoromycota</taxon>
        <taxon>Glomeromycotina</taxon>
        <taxon>Glomeromycetes</taxon>
        <taxon>Diversisporales</taxon>
        <taxon>Gigasporaceae</taxon>
        <taxon>Cetraspora</taxon>
    </lineage>
</organism>
<comment type="caution">
    <text evidence="1">The sequence shown here is derived from an EMBL/GenBank/DDBJ whole genome shotgun (WGS) entry which is preliminary data.</text>
</comment>
<accession>A0ACA9QI37</accession>
<sequence>MEFIPDPKISSSYNIISISEHYIKIKNRKTELIEDKKTFDSLMKIIADNIENDKLYEVYTTLKKPLIAETIACNK</sequence>
<reference evidence="1" key="1">
    <citation type="submission" date="2021-06" db="EMBL/GenBank/DDBJ databases">
        <authorList>
            <person name="Kallberg Y."/>
            <person name="Tangrot J."/>
            <person name="Rosling A."/>
        </authorList>
    </citation>
    <scope>NUCLEOTIDE SEQUENCE</scope>
    <source>
        <strain evidence="1">28 12/20/2015</strain>
    </source>
</reference>
<dbReference type="EMBL" id="CAJVPW010041798">
    <property type="protein sequence ID" value="CAG8748976.1"/>
    <property type="molecule type" value="Genomic_DNA"/>
</dbReference>
<dbReference type="Proteomes" id="UP000789366">
    <property type="component" value="Unassembled WGS sequence"/>
</dbReference>